<feature type="transmembrane region" description="Helical" evidence="6">
    <location>
        <begin position="101"/>
        <end position="123"/>
    </location>
</feature>
<evidence type="ECO:0000313" key="10">
    <source>
        <dbReference type="EMBL" id="CAF0842306.1"/>
    </source>
</evidence>
<dbReference type="EMBL" id="CAJNOE010000038">
    <property type="protein sequence ID" value="CAF0788189.1"/>
    <property type="molecule type" value="Genomic_DNA"/>
</dbReference>
<gene>
    <name evidence="14" type="ORF">BJG266_LOCUS29030</name>
    <name evidence="7" type="ORF">BJG266_LOCUS813</name>
    <name evidence="8" type="ORF">IZO911_LOCUS6246</name>
    <name evidence="9" type="ORF">JYZ213_LOCUS4839</name>
    <name evidence="16" type="ORF">KXQ929_LOCUS33915</name>
    <name evidence="15" type="ORF">OXD698_LOCUS17295</name>
    <name evidence="13" type="ORF">QVE165_LOCUS10045</name>
    <name evidence="10" type="ORF">QVE165_LOCUS6380</name>
    <name evidence="11" type="ORF">QVE165_LOCUS6408</name>
    <name evidence="12" type="ORF">VCS650_LOCUS8547</name>
</gene>
<keyword evidence="4 6" id="KW-1133">Transmembrane helix</keyword>
<evidence type="ECO:0000313" key="7">
    <source>
        <dbReference type="EMBL" id="CAF0726670.1"/>
    </source>
</evidence>
<dbReference type="EMBL" id="CAJNOI010000318">
    <property type="protein sequence ID" value="CAF1240614.1"/>
    <property type="molecule type" value="Genomic_DNA"/>
</dbReference>
<dbReference type="Proteomes" id="UP000663891">
    <property type="component" value="Unassembled WGS sequence"/>
</dbReference>
<evidence type="ECO:0000256" key="3">
    <source>
        <dbReference type="ARBA" id="ARBA00022692"/>
    </source>
</evidence>
<evidence type="ECO:0000256" key="6">
    <source>
        <dbReference type="SAM" id="Phobius"/>
    </source>
</evidence>
<dbReference type="Proteomes" id="UP000663877">
    <property type="component" value="Unassembled WGS sequence"/>
</dbReference>
<evidence type="ECO:0000256" key="1">
    <source>
        <dbReference type="ARBA" id="ARBA00004141"/>
    </source>
</evidence>
<comment type="subcellular location">
    <subcellularLocation>
        <location evidence="1">Membrane</location>
        <topology evidence="1">Multi-pass membrane protein</topology>
    </subcellularLocation>
</comment>
<dbReference type="AlphaFoldDB" id="A0A813VUL3"/>
<sequence length="129" mass="14428">MPQLVKELSFQRFLDSLKLTPKHRLVEFGDIWVEIFLWCFMTSIVVHLIATVVAIISLRSHKIGRWYAVLIALAGIITPIVPSALTSALLSAIFYAASVEIKPFFCFILGVGQTGVILFFSFLKILSTL</sequence>
<evidence type="ECO:0000256" key="5">
    <source>
        <dbReference type="ARBA" id="ARBA00023136"/>
    </source>
</evidence>
<dbReference type="Proteomes" id="UP000663832">
    <property type="component" value="Unassembled WGS sequence"/>
</dbReference>
<dbReference type="Proteomes" id="UP000663845">
    <property type="component" value="Unassembled WGS sequence"/>
</dbReference>
<dbReference type="EMBL" id="CAJNOG010000027">
    <property type="protein sequence ID" value="CAF0793072.1"/>
    <property type="molecule type" value="Genomic_DNA"/>
</dbReference>
<name>A0A813VUL3_9BILA</name>
<keyword evidence="3 6" id="KW-0812">Transmembrane</keyword>
<dbReference type="EMBL" id="CAJNOI010000002">
    <property type="protein sequence ID" value="CAF0726670.1"/>
    <property type="molecule type" value="Genomic_DNA"/>
</dbReference>
<evidence type="ECO:0000256" key="4">
    <source>
        <dbReference type="ARBA" id="ARBA00022989"/>
    </source>
</evidence>
<evidence type="ECO:0000313" key="8">
    <source>
        <dbReference type="EMBL" id="CAF0788189.1"/>
    </source>
</evidence>
<dbReference type="PANTHER" id="PTHR22779">
    <property type="entry name" value="SD17342P"/>
    <property type="match status" value="1"/>
</dbReference>
<dbReference type="InterPro" id="IPR019334">
    <property type="entry name" value="TMEM170A/B/YPR153W-like"/>
</dbReference>
<dbReference type="EMBL" id="CAJNOM010000026">
    <property type="protein sequence ID" value="CAF0842853.1"/>
    <property type="molecule type" value="Genomic_DNA"/>
</dbReference>
<evidence type="ECO:0000313" key="12">
    <source>
        <dbReference type="EMBL" id="CAF0886666.1"/>
    </source>
</evidence>
<feature type="transmembrane region" description="Helical" evidence="6">
    <location>
        <begin position="35"/>
        <end position="56"/>
    </location>
</feature>
<feature type="transmembrane region" description="Helical" evidence="6">
    <location>
        <begin position="68"/>
        <end position="95"/>
    </location>
</feature>
<dbReference type="EMBL" id="CAJOBB010004470">
    <property type="protein sequence ID" value="CAF4090353.1"/>
    <property type="molecule type" value="Genomic_DNA"/>
</dbReference>
<evidence type="ECO:0000313" key="17">
    <source>
        <dbReference type="Proteomes" id="UP000663832"/>
    </source>
</evidence>
<evidence type="ECO:0000313" key="13">
    <source>
        <dbReference type="EMBL" id="CAF0911727.1"/>
    </source>
</evidence>
<dbReference type="EMBL" id="CAJNOM010000026">
    <property type="protein sequence ID" value="CAF0842306.1"/>
    <property type="molecule type" value="Genomic_DNA"/>
</dbReference>
<dbReference type="Pfam" id="PF10190">
    <property type="entry name" value="Tmemb_170"/>
    <property type="match status" value="1"/>
</dbReference>
<evidence type="ECO:0000313" key="9">
    <source>
        <dbReference type="EMBL" id="CAF0793072.1"/>
    </source>
</evidence>
<dbReference type="EMBL" id="CAJOAZ010001221">
    <property type="protein sequence ID" value="CAF3783942.1"/>
    <property type="molecule type" value="Genomic_DNA"/>
</dbReference>
<keyword evidence="5 6" id="KW-0472">Membrane</keyword>
<protein>
    <recommendedName>
        <fullName evidence="18">Transmembrane protein 170A</fullName>
    </recommendedName>
</protein>
<organism evidence="11 17">
    <name type="scientific">Adineta steineri</name>
    <dbReference type="NCBI Taxonomy" id="433720"/>
    <lineage>
        <taxon>Eukaryota</taxon>
        <taxon>Metazoa</taxon>
        <taxon>Spiralia</taxon>
        <taxon>Gnathifera</taxon>
        <taxon>Rotifera</taxon>
        <taxon>Eurotatoria</taxon>
        <taxon>Bdelloidea</taxon>
        <taxon>Adinetida</taxon>
        <taxon>Adinetidae</taxon>
        <taxon>Adineta</taxon>
    </lineage>
</organism>
<reference evidence="11" key="1">
    <citation type="submission" date="2021-02" db="EMBL/GenBank/DDBJ databases">
        <authorList>
            <person name="Nowell W R."/>
        </authorList>
    </citation>
    <scope>NUCLEOTIDE SEQUENCE</scope>
</reference>
<evidence type="ECO:0008006" key="18">
    <source>
        <dbReference type="Google" id="ProtNLM"/>
    </source>
</evidence>
<comment type="similarity">
    <text evidence="2">Belongs to the TMEM170 family.</text>
</comment>
<evidence type="ECO:0000313" key="14">
    <source>
        <dbReference type="EMBL" id="CAF1240614.1"/>
    </source>
</evidence>
<dbReference type="Proteomes" id="UP000663860">
    <property type="component" value="Unassembled WGS sequence"/>
</dbReference>
<dbReference type="EMBL" id="CAJNOM010000046">
    <property type="protein sequence ID" value="CAF0911727.1"/>
    <property type="molecule type" value="Genomic_DNA"/>
</dbReference>
<dbReference type="EMBL" id="CAJNON010000057">
    <property type="protein sequence ID" value="CAF0886666.1"/>
    <property type="molecule type" value="Genomic_DNA"/>
</dbReference>
<evidence type="ECO:0000313" key="15">
    <source>
        <dbReference type="EMBL" id="CAF3783942.1"/>
    </source>
</evidence>
<dbReference type="Proteomes" id="UP000663868">
    <property type="component" value="Unassembled WGS sequence"/>
</dbReference>
<proteinExistence type="inferred from homology"/>
<dbReference type="PANTHER" id="PTHR22779:SF6">
    <property type="entry name" value="SD17342P"/>
    <property type="match status" value="1"/>
</dbReference>
<accession>A0A813VUL3</accession>
<evidence type="ECO:0000256" key="2">
    <source>
        <dbReference type="ARBA" id="ARBA00006325"/>
    </source>
</evidence>
<evidence type="ECO:0000313" key="11">
    <source>
        <dbReference type="EMBL" id="CAF0842853.1"/>
    </source>
</evidence>
<dbReference type="GO" id="GO:0016020">
    <property type="term" value="C:membrane"/>
    <property type="evidence" value="ECO:0007669"/>
    <property type="project" value="UniProtKB-SubCell"/>
</dbReference>
<dbReference type="Proteomes" id="UP000663844">
    <property type="component" value="Unassembled WGS sequence"/>
</dbReference>
<dbReference type="OrthoDB" id="13807at2759"/>
<evidence type="ECO:0000313" key="16">
    <source>
        <dbReference type="EMBL" id="CAF4090353.1"/>
    </source>
</evidence>
<keyword evidence="17" id="KW-1185">Reference proteome</keyword>
<comment type="caution">
    <text evidence="11">The sequence shown here is derived from an EMBL/GenBank/DDBJ whole genome shotgun (WGS) entry which is preliminary data.</text>
</comment>